<dbReference type="Proteomes" id="UP000499080">
    <property type="component" value="Unassembled WGS sequence"/>
</dbReference>
<name>A0A4Y2FLF5_ARAVE</name>
<keyword evidence="2" id="KW-1185">Reference proteome</keyword>
<protein>
    <recommendedName>
        <fullName evidence="3">Pre-C2HC domain-containing protein</fullName>
    </recommendedName>
</protein>
<accession>A0A4Y2FLF5</accession>
<dbReference type="AlphaFoldDB" id="A0A4Y2FLF5"/>
<dbReference type="EMBL" id="BGPR01000961">
    <property type="protein sequence ID" value="GBM41396.1"/>
    <property type="molecule type" value="Genomic_DNA"/>
</dbReference>
<evidence type="ECO:0008006" key="3">
    <source>
        <dbReference type="Google" id="ProtNLM"/>
    </source>
</evidence>
<evidence type="ECO:0000313" key="2">
    <source>
        <dbReference type="Proteomes" id="UP000499080"/>
    </source>
</evidence>
<dbReference type="OrthoDB" id="10035396at2759"/>
<sequence length="141" mass="16439">MLDNRYTEVAQLQEEREITPPPPKIQPIMIKNKNNYIEILLKLNSEFGEVDASLANEYIKIYPGTVERHRDMQKFCRAQKIDFYVIRPQNERPLKVVIKGIHPDTDIEEVKSELEIIIPDIKILKVSQLKNNRSTLLIPSS</sequence>
<gene>
    <name evidence="1" type="ORF">AVEN_62689_1</name>
</gene>
<proteinExistence type="predicted"/>
<evidence type="ECO:0000313" key="1">
    <source>
        <dbReference type="EMBL" id="GBM41396.1"/>
    </source>
</evidence>
<comment type="caution">
    <text evidence="1">The sequence shown here is derived from an EMBL/GenBank/DDBJ whole genome shotgun (WGS) entry which is preliminary data.</text>
</comment>
<organism evidence="1 2">
    <name type="scientific">Araneus ventricosus</name>
    <name type="common">Orbweaver spider</name>
    <name type="synonym">Epeira ventricosa</name>
    <dbReference type="NCBI Taxonomy" id="182803"/>
    <lineage>
        <taxon>Eukaryota</taxon>
        <taxon>Metazoa</taxon>
        <taxon>Ecdysozoa</taxon>
        <taxon>Arthropoda</taxon>
        <taxon>Chelicerata</taxon>
        <taxon>Arachnida</taxon>
        <taxon>Araneae</taxon>
        <taxon>Araneomorphae</taxon>
        <taxon>Entelegynae</taxon>
        <taxon>Araneoidea</taxon>
        <taxon>Araneidae</taxon>
        <taxon>Araneus</taxon>
    </lineage>
</organism>
<reference evidence="1 2" key="1">
    <citation type="journal article" date="2019" name="Sci. Rep.">
        <title>Orb-weaving spider Araneus ventricosus genome elucidates the spidroin gene catalogue.</title>
        <authorList>
            <person name="Kono N."/>
            <person name="Nakamura H."/>
            <person name="Ohtoshi R."/>
            <person name="Moran D.A.P."/>
            <person name="Shinohara A."/>
            <person name="Yoshida Y."/>
            <person name="Fujiwara M."/>
            <person name="Mori M."/>
            <person name="Tomita M."/>
            <person name="Arakawa K."/>
        </authorList>
    </citation>
    <scope>NUCLEOTIDE SEQUENCE [LARGE SCALE GENOMIC DNA]</scope>
</reference>